<dbReference type="SMART" id="SM01349">
    <property type="entry name" value="TOG"/>
    <property type="match status" value="1"/>
</dbReference>
<dbReference type="InterPro" id="IPR024395">
    <property type="entry name" value="CLASP_N_dom"/>
</dbReference>
<dbReference type="Proteomes" id="UP000253551">
    <property type="component" value="Unassembled WGS sequence"/>
</dbReference>
<evidence type="ECO:0000256" key="5">
    <source>
        <dbReference type="ARBA" id="ARBA00022776"/>
    </source>
</evidence>
<dbReference type="InterPro" id="IPR011989">
    <property type="entry name" value="ARM-like"/>
</dbReference>
<dbReference type="InterPro" id="IPR016024">
    <property type="entry name" value="ARM-type_fold"/>
</dbReference>
<evidence type="ECO:0000313" key="7">
    <source>
        <dbReference type="EMBL" id="RCI00114.1"/>
    </source>
</evidence>
<dbReference type="GO" id="GO:0090307">
    <property type="term" value="P:mitotic spindle assembly"/>
    <property type="evidence" value="ECO:0007669"/>
    <property type="project" value="TreeGrafter"/>
</dbReference>
<evidence type="ECO:0000256" key="2">
    <source>
        <dbReference type="ARBA" id="ARBA00009549"/>
    </source>
</evidence>
<dbReference type="GO" id="GO:0005815">
    <property type="term" value="C:microtubule organizing center"/>
    <property type="evidence" value="ECO:0007669"/>
    <property type="project" value="TreeGrafter"/>
</dbReference>
<dbReference type="OrthoDB" id="46159at2759"/>
<evidence type="ECO:0000259" key="6">
    <source>
        <dbReference type="SMART" id="SM01349"/>
    </source>
</evidence>
<keyword evidence="5" id="KW-0498">Mitosis</keyword>
<evidence type="ECO:0000256" key="1">
    <source>
        <dbReference type="ARBA" id="ARBA00004186"/>
    </source>
</evidence>
<organism evidence="7 8">
    <name type="scientific">Rhizopus stolonifer</name>
    <name type="common">Rhizopus nigricans</name>
    <dbReference type="NCBI Taxonomy" id="4846"/>
    <lineage>
        <taxon>Eukaryota</taxon>
        <taxon>Fungi</taxon>
        <taxon>Fungi incertae sedis</taxon>
        <taxon>Mucoromycota</taxon>
        <taxon>Mucoromycotina</taxon>
        <taxon>Mucoromycetes</taxon>
        <taxon>Mucorales</taxon>
        <taxon>Mucorineae</taxon>
        <taxon>Rhizopodaceae</taxon>
        <taxon>Rhizopus</taxon>
    </lineage>
</organism>
<dbReference type="GO" id="GO:0051301">
    <property type="term" value="P:cell division"/>
    <property type="evidence" value="ECO:0007669"/>
    <property type="project" value="UniProtKB-KW"/>
</dbReference>
<dbReference type="PANTHER" id="PTHR21567">
    <property type="entry name" value="CLASP"/>
    <property type="match status" value="1"/>
</dbReference>
<dbReference type="GO" id="GO:0008017">
    <property type="term" value="F:microtubule binding"/>
    <property type="evidence" value="ECO:0007669"/>
    <property type="project" value="TreeGrafter"/>
</dbReference>
<comment type="subcellular location">
    <subcellularLocation>
        <location evidence="1">Cytoplasm</location>
        <location evidence="1">Cytoskeleton</location>
        <location evidence="1">Spindle</location>
    </subcellularLocation>
</comment>
<keyword evidence="4" id="KW-0493">Microtubule</keyword>
<evidence type="ECO:0000313" key="8">
    <source>
        <dbReference type="Proteomes" id="UP000253551"/>
    </source>
</evidence>
<dbReference type="GO" id="GO:1990023">
    <property type="term" value="C:mitotic spindle midzone"/>
    <property type="evidence" value="ECO:0007669"/>
    <property type="project" value="TreeGrafter"/>
</dbReference>
<dbReference type="STRING" id="4846.A0A367KCY2"/>
<feature type="domain" description="TOG" evidence="6">
    <location>
        <begin position="19"/>
        <end position="255"/>
    </location>
</feature>
<proteinExistence type="inferred from homology"/>
<dbReference type="GO" id="GO:0005876">
    <property type="term" value="C:spindle microtubule"/>
    <property type="evidence" value="ECO:0007669"/>
    <property type="project" value="TreeGrafter"/>
</dbReference>
<dbReference type="InterPro" id="IPR034085">
    <property type="entry name" value="TOG"/>
</dbReference>
<keyword evidence="8" id="KW-1185">Reference proteome</keyword>
<dbReference type="PANTHER" id="PTHR21567:SF60">
    <property type="entry name" value="CLASP N-TERMINAL DOMAIN-CONTAINING PROTEIN"/>
    <property type="match status" value="1"/>
</dbReference>
<keyword evidence="3" id="KW-0132">Cell division</keyword>
<evidence type="ECO:0000256" key="3">
    <source>
        <dbReference type="ARBA" id="ARBA00022618"/>
    </source>
</evidence>
<dbReference type="AlphaFoldDB" id="A0A367KCY2"/>
<name>A0A367KCY2_RHIST</name>
<keyword evidence="5" id="KW-0131">Cell cycle</keyword>
<comment type="caution">
    <text evidence="7">The sequence shown here is derived from an EMBL/GenBank/DDBJ whole genome shotgun (WGS) entry which is preliminary data.</text>
</comment>
<gene>
    <name evidence="7" type="ORF">CU098_007163</name>
</gene>
<comment type="similarity">
    <text evidence="2">Belongs to the CLASP family.</text>
</comment>
<dbReference type="Pfam" id="PF12348">
    <property type="entry name" value="CLASP_N"/>
    <property type="match status" value="1"/>
</dbReference>
<dbReference type="EMBL" id="PJQM01001875">
    <property type="protein sequence ID" value="RCI00114.1"/>
    <property type="molecule type" value="Genomic_DNA"/>
</dbReference>
<protein>
    <recommendedName>
        <fullName evidence="6">TOG domain-containing protein</fullName>
    </recommendedName>
</protein>
<accession>A0A367KCY2</accession>
<dbReference type="GO" id="GO:0005881">
    <property type="term" value="C:cytoplasmic microtubule"/>
    <property type="evidence" value="ECO:0007669"/>
    <property type="project" value="TreeGrafter"/>
</dbReference>
<reference evidence="7 8" key="1">
    <citation type="journal article" date="2018" name="G3 (Bethesda)">
        <title>Phylogenetic and Phylogenomic Definition of Rhizopus Species.</title>
        <authorList>
            <person name="Gryganskyi A.P."/>
            <person name="Golan J."/>
            <person name="Dolatabadi S."/>
            <person name="Mondo S."/>
            <person name="Robb S."/>
            <person name="Idnurm A."/>
            <person name="Muszewska A."/>
            <person name="Steczkiewicz K."/>
            <person name="Masonjones S."/>
            <person name="Liao H.L."/>
            <person name="Gajdeczka M.T."/>
            <person name="Anike F."/>
            <person name="Vuek A."/>
            <person name="Anishchenko I.M."/>
            <person name="Voigt K."/>
            <person name="de Hoog G.S."/>
            <person name="Smith M.E."/>
            <person name="Heitman J."/>
            <person name="Vilgalys R."/>
            <person name="Stajich J.E."/>
        </authorList>
    </citation>
    <scope>NUCLEOTIDE SEQUENCE [LARGE SCALE GENOMIC DNA]</scope>
    <source>
        <strain evidence="7 8">LSU 92-RS-03</strain>
    </source>
</reference>
<dbReference type="SUPFAM" id="SSF48371">
    <property type="entry name" value="ARM repeat"/>
    <property type="match status" value="1"/>
</dbReference>
<dbReference type="Gene3D" id="1.25.10.10">
    <property type="entry name" value="Leucine-rich Repeat Variant"/>
    <property type="match status" value="1"/>
</dbReference>
<sequence length="319" mass="37200">MSYRKEAYPKTVIKISSKTEFDREMRRIKQTFLKQKITEDNWDDYKRVIESITKWCMEDQVYEYPGFIDYIKELKELIISSLTSERTILSSTAVDLLIALAKCLNTKFDPINEMILPTIRQLFGRSNKVHVSRSVAGYKQVIKDAKLLRTIPRFCSLLSNQQHQRNDPARVYIAECLESLILANPPEKVSKYLQEIEAAIQVISVDANPEVRHQARQCFESYMQIFPQQAEGMLKTASRDVLKYLVSTVKRIPPKQIETIPPLPQTRLIRKMKRMDLKDQVRRMLDGSKGKDFSSKITLKNGVPYYSKPIVFRKDQIKE</sequence>
<evidence type="ECO:0000256" key="4">
    <source>
        <dbReference type="ARBA" id="ARBA00022701"/>
    </source>
</evidence>